<protein>
    <submittedName>
        <fullName evidence="1">Uncharacterized protein</fullName>
    </submittedName>
</protein>
<dbReference type="Proteomes" id="UP000447434">
    <property type="component" value="Chromosome 9"/>
</dbReference>
<evidence type="ECO:0000313" key="1">
    <source>
        <dbReference type="EMBL" id="KAE9607750.1"/>
    </source>
</evidence>
<gene>
    <name evidence="1" type="ORF">Lalb_Chr09g0333471</name>
</gene>
<name>A0A6A4Q1U9_LUPAL</name>
<dbReference type="OrthoDB" id="10616814at2759"/>
<organism evidence="1 2">
    <name type="scientific">Lupinus albus</name>
    <name type="common">White lupine</name>
    <name type="synonym">Lupinus termis</name>
    <dbReference type="NCBI Taxonomy" id="3870"/>
    <lineage>
        <taxon>Eukaryota</taxon>
        <taxon>Viridiplantae</taxon>
        <taxon>Streptophyta</taxon>
        <taxon>Embryophyta</taxon>
        <taxon>Tracheophyta</taxon>
        <taxon>Spermatophyta</taxon>
        <taxon>Magnoliopsida</taxon>
        <taxon>eudicotyledons</taxon>
        <taxon>Gunneridae</taxon>
        <taxon>Pentapetalae</taxon>
        <taxon>rosids</taxon>
        <taxon>fabids</taxon>
        <taxon>Fabales</taxon>
        <taxon>Fabaceae</taxon>
        <taxon>Papilionoideae</taxon>
        <taxon>50 kb inversion clade</taxon>
        <taxon>genistoids sensu lato</taxon>
        <taxon>core genistoids</taxon>
        <taxon>Genisteae</taxon>
        <taxon>Lupinus</taxon>
    </lineage>
</organism>
<reference evidence="2" key="1">
    <citation type="journal article" date="2020" name="Nat. Commun.">
        <title>Genome sequence of the cluster root forming white lupin.</title>
        <authorList>
            <person name="Hufnagel B."/>
            <person name="Marques A."/>
            <person name="Soriano A."/>
            <person name="Marques L."/>
            <person name="Divol F."/>
            <person name="Doumas P."/>
            <person name="Sallet E."/>
            <person name="Mancinotti D."/>
            <person name="Carrere S."/>
            <person name="Marande W."/>
            <person name="Arribat S."/>
            <person name="Keller J."/>
            <person name="Huneau C."/>
            <person name="Blein T."/>
            <person name="Aime D."/>
            <person name="Laguerre M."/>
            <person name="Taylor J."/>
            <person name="Schubert V."/>
            <person name="Nelson M."/>
            <person name="Geu-Flores F."/>
            <person name="Crespi M."/>
            <person name="Gallardo-Guerrero K."/>
            <person name="Delaux P.-M."/>
            <person name="Salse J."/>
            <person name="Berges H."/>
            <person name="Guyot R."/>
            <person name="Gouzy J."/>
            <person name="Peret B."/>
        </authorList>
    </citation>
    <scope>NUCLEOTIDE SEQUENCE [LARGE SCALE GENOMIC DNA]</scope>
    <source>
        <strain evidence="2">cv. Amiga</strain>
    </source>
</reference>
<sequence length="107" mass="11970">MKDSLSPLEVGILKAAKDLEHCSLLKNKAKGVCLIAQVRESDKLQMFDVKKNNNGMCFIGAADERKKGLSIKVPLKGFLSMFSQNSDYSYVCLLSHQINLSCFLYYS</sequence>
<evidence type="ECO:0000313" key="2">
    <source>
        <dbReference type="Proteomes" id="UP000447434"/>
    </source>
</evidence>
<dbReference type="AlphaFoldDB" id="A0A6A4Q1U9"/>
<proteinExistence type="predicted"/>
<comment type="caution">
    <text evidence="1">The sequence shown here is derived from an EMBL/GenBank/DDBJ whole genome shotgun (WGS) entry which is preliminary data.</text>
</comment>
<keyword evidence="2" id="KW-1185">Reference proteome</keyword>
<accession>A0A6A4Q1U9</accession>
<dbReference type="EMBL" id="WOCE01000009">
    <property type="protein sequence ID" value="KAE9607750.1"/>
    <property type="molecule type" value="Genomic_DNA"/>
</dbReference>